<dbReference type="Pfam" id="PF13410">
    <property type="entry name" value="GST_C_2"/>
    <property type="match status" value="1"/>
</dbReference>
<dbReference type="AlphaFoldDB" id="A0A1Y2I6J0"/>
<name>A0A1Y2I6J0_9FUNG</name>
<dbReference type="InterPro" id="IPR016639">
    <property type="entry name" value="GST_Omega/GSH"/>
</dbReference>
<dbReference type="GO" id="GO:0004364">
    <property type="term" value="F:glutathione transferase activity"/>
    <property type="evidence" value="ECO:0007669"/>
    <property type="project" value="InterPro"/>
</dbReference>
<dbReference type="SUPFAM" id="SSF47616">
    <property type="entry name" value="GST C-terminal domain-like"/>
    <property type="match status" value="1"/>
</dbReference>
<dbReference type="InterPro" id="IPR036282">
    <property type="entry name" value="Glutathione-S-Trfase_C_sf"/>
</dbReference>
<comment type="caution">
    <text evidence="5">The sequence shown here is derived from an EMBL/GenBank/DDBJ whole genome shotgun (WGS) entry which is preliminary data.</text>
</comment>
<dbReference type="PANTHER" id="PTHR32419:SF6">
    <property type="entry name" value="GLUTATHIONE S-TRANSFERASE OMEGA-LIKE 1-RELATED"/>
    <property type="match status" value="1"/>
</dbReference>
<dbReference type="Gene3D" id="1.20.1050.10">
    <property type="match status" value="1"/>
</dbReference>
<feature type="binding site" evidence="2">
    <location>
        <begin position="111"/>
        <end position="114"/>
    </location>
    <ligand>
        <name>glutathione</name>
        <dbReference type="ChEBI" id="CHEBI:57925"/>
    </ligand>
</feature>
<dbReference type="Gene3D" id="3.40.30.10">
    <property type="entry name" value="Glutaredoxin"/>
    <property type="match status" value="1"/>
</dbReference>
<feature type="binding site" evidence="2">
    <location>
        <position position="74"/>
    </location>
    <ligand>
        <name>glutathione</name>
        <dbReference type="ChEBI" id="CHEBI:57925"/>
    </ligand>
</feature>
<dbReference type="Proteomes" id="UP000193411">
    <property type="component" value="Unassembled WGS sequence"/>
</dbReference>
<reference evidence="5 6" key="1">
    <citation type="submission" date="2016-07" db="EMBL/GenBank/DDBJ databases">
        <title>Pervasive Adenine N6-methylation of Active Genes in Fungi.</title>
        <authorList>
            <consortium name="DOE Joint Genome Institute"/>
            <person name="Mondo S.J."/>
            <person name="Dannebaum R.O."/>
            <person name="Kuo R.C."/>
            <person name="Labutti K."/>
            <person name="Haridas S."/>
            <person name="Kuo A."/>
            <person name="Salamov A."/>
            <person name="Ahrendt S.R."/>
            <person name="Lipzen A."/>
            <person name="Sullivan W."/>
            <person name="Andreopoulos W.B."/>
            <person name="Clum A."/>
            <person name="Lindquist E."/>
            <person name="Daum C."/>
            <person name="Ramamoorthy G.K."/>
            <person name="Gryganskyi A."/>
            <person name="Culley D."/>
            <person name="Magnuson J.K."/>
            <person name="James T.Y."/>
            <person name="O'Malley M.A."/>
            <person name="Stajich J.E."/>
            <person name="Spatafora J.W."/>
            <person name="Visel A."/>
            <person name="Grigoriev I.V."/>
        </authorList>
    </citation>
    <scope>NUCLEOTIDE SEQUENCE [LARGE SCALE GENOMIC DNA]</scope>
    <source>
        <strain evidence="5 6">PL171</strain>
    </source>
</reference>
<dbReference type="PANTHER" id="PTHR32419">
    <property type="entry name" value="GLUTATHIONYL-HYDROQUINONE REDUCTASE"/>
    <property type="match status" value="1"/>
</dbReference>
<dbReference type="GO" id="GO:0005737">
    <property type="term" value="C:cytoplasm"/>
    <property type="evidence" value="ECO:0007669"/>
    <property type="project" value="TreeGrafter"/>
</dbReference>
<evidence type="ECO:0000259" key="4">
    <source>
        <dbReference type="PROSITE" id="PS50405"/>
    </source>
</evidence>
<sequence length="360" mass="41325">ASKDGEFRRQVSSFRDHVSCDPQAKFVAEKDRYHLYVSLACPWAHRVLIVRALKGLEDCLSVSVVHYLLGPEGWEFPQNEDDCPGATRDHLYGAHFLKELYLRAEPGYQGRFTVPVLWDKKTHTIVNNESSEIIRMLNTTFDAFATRPGVTFYPESLRPQIDGLNDWVYDSINNGVYKAGFATAQAPYDRAVTQLFTALDRVEHHLEAHAKEGPWLFGKELTEADVRLFTTIFRFDPVYHGHFKCNWKTIEFGYPQILLWAARLYALPGIKETCNMEHIKKHYYMSHVNINPTRVVPVVRCLLQLGCFWAVDGETLMHSHLFFRATGRICSSTSTRSCFPCPWNTCLHLSSSIFHLSRCG</sequence>
<feature type="active site" description="Nucleophile" evidence="1">
    <location>
        <position position="41"/>
    </location>
</feature>
<organism evidence="5 6">
    <name type="scientific">Catenaria anguillulae PL171</name>
    <dbReference type="NCBI Taxonomy" id="765915"/>
    <lineage>
        <taxon>Eukaryota</taxon>
        <taxon>Fungi</taxon>
        <taxon>Fungi incertae sedis</taxon>
        <taxon>Blastocladiomycota</taxon>
        <taxon>Blastocladiomycetes</taxon>
        <taxon>Blastocladiales</taxon>
        <taxon>Catenariaceae</taxon>
        <taxon>Catenaria</taxon>
    </lineage>
</organism>
<accession>A0A1Y2I6J0</accession>
<dbReference type="CDD" id="cd03190">
    <property type="entry name" value="GST_C_Omega_like"/>
    <property type="match status" value="1"/>
</dbReference>
<dbReference type="InterPro" id="IPR010987">
    <property type="entry name" value="Glutathione-S-Trfase_C-like"/>
</dbReference>
<dbReference type="Pfam" id="PF13409">
    <property type="entry name" value="GST_N_2"/>
    <property type="match status" value="1"/>
</dbReference>
<feature type="active site" description="Proton donor/acceptor" evidence="1">
    <location>
        <position position="177"/>
    </location>
</feature>
<dbReference type="STRING" id="765915.A0A1Y2I6J0"/>
<feature type="non-terminal residue" evidence="5">
    <location>
        <position position="1"/>
    </location>
</feature>
<feature type="binding site" evidence="2">
    <location>
        <begin position="129"/>
        <end position="130"/>
    </location>
    <ligand>
        <name>glutathione</name>
        <dbReference type="ChEBI" id="CHEBI:57925"/>
    </ligand>
</feature>
<feature type="site" description="Lowers pKa of active site Cys" evidence="3">
    <location>
        <position position="283"/>
    </location>
</feature>
<feature type="domain" description="GST C-terminal" evidence="4">
    <location>
        <begin position="154"/>
        <end position="283"/>
    </location>
</feature>
<keyword evidence="5" id="KW-0808">Transferase</keyword>
<evidence type="ECO:0000256" key="1">
    <source>
        <dbReference type="PIRSR" id="PIRSR015753-1"/>
    </source>
</evidence>
<dbReference type="InterPro" id="IPR004045">
    <property type="entry name" value="Glutathione_S-Trfase_N"/>
</dbReference>
<gene>
    <name evidence="5" type="ORF">BCR44DRAFT_1385744</name>
</gene>
<evidence type="ECO:0000313" key="6">
    <source>
        <dbReference type="Proteomes" id="UP000193411"/>
    </source>
</evidence>
<evidence type="ECO:0000313" key="5">
    <source>
        <dbReference type="EMBL" id="ORZ41641.1"/>
    </source>
</evidence>
<dbReference type="PIRSF" id="PIRSF015753">
    <property type="entry name" value="GST"/>
    <property type="match status" value="1"/>
</dbReference>
<dbReference type="EMBL" id="MCFL01000001">
    <property type="protein sequence ID" value="ORZ41641.1"/>
    <property type="molecule type" value="Genomic_DNA"/>
</dbReference>
<keyword evidence="6" id="KW-1185">Reference proteome</keyword>
<protein>
    <submittedName>
        <fullName evidence="5">Glutathione S-transferase</fullName>
    </submittedName>
</protein>
<dbReference type="SFLD" id="SFLDG01206">
    <property type="entry name" value="Xi.1"/>
    <property type="match status" value="1"/>
</dbReference>
<dbReference type="InterPro" id="IPR040079">
    <property type="entry name" value="Glutathione_S-Trfase"/>
</dbReference>
<dbReference type="InterPro" id="IPR047047">
    <property type="entry name" value="GST_Omega-like_C"/>
</dbReference>
<dbReference type="OrthoDB" id="2309723at2759"/>
<dbReference type="PROSITE" id="PS50405">
    <property type="entry name" value="GST_CTER"/>
    <property type="match status" value="1"/>
</dbReference>
<dbReference type="InterPro" id="IPR036249">
    <property type="entry name" value="Thioredoxin-like_sf"/>
</dbReference>
<evidence type="ECO:0000256" key="3">
    <source>
        <dbReference type="PIRSR" id="PIRSR015753-3"/>
    </source>
</evidence>
<dbReference type="SFLD" id="SFLDS00019">
    <property type="entry name" value="Glutathione_Transferase_(cytos"/>
    <property type="match status" value="1"/>
</dbReference>
<evidence type="ECO:0000256" key="2">
    <source>
        <dbReference type="PIRSR" id="PIRSR015753-2"/>
    </source>
</evidence>
<dbReference type="SFLD" id="SFLDG01148">
    <property type="entry name" value="Xi_(cytGST)"/>
    <property type="match status" value="1"/>
</dbReference>
<dbReference type="SUPFAM" id="SSF52833">
    <property type="entry name" value="Thioredoxin-like"/>
    <property type="match status" value="1"/>
</dbReference>
<proteinExistence type="predicted"/>
<dbReference type="FunFam" id="3.40.30.10:FF:000058">
    <property type="entry name" value="Glutathione S-transferase, omega"/>
    <property type="match status" value="1"/>
</dbReference>
<feature type="site" description="Lowers pKa of active site Cys" evidence="3">
    <location>
        <position position="239"/>
    </location>
</feature>